<organism evidence="5">
    <name type="scientific">anaerobic digester metagenome</name>
    <dbReference type="NCBI Taxonomy" id="1263854"/>
    <lineage>
        <taxon>unclassified sequences</taxon>
        <taxon>metagenomes</taxon>
        <taxon>ecological metagenomes</taxon>
    </lineage>
</organism>
<evidence type="ECO:0000313" key="5">
    <source>
        <dbReference type="EMBL" id="VFU18490.1"/>
    </source>
</evidence>
<feature type="domain" description="Mannosylglycerate synthase GT" evidence="4">
    <location>
        <begin position="86"/>
        <end position="237"/>
    </location>
</feature>
<accession>A0A485M8G5</accession>
<dbReference type="EMBL" id="CAADRM010000152">
    <property type="protein sequence ID" value="VFU18490.1"/>
    <property type="molecule type" value="Genomic_DNA"/>
</dbReference>
<dbReference type="Gene3D" id="3.90.550.10">
    <property type="entry name" value="Spore Coat Polysaccharide Biosynthesis Protein SpsA, Chain A"/>
    <property type="match status" value="1"/>
</dbReference>
<evidence type="ECO:0000256" key="1">
    <source>
        <dbReference type="ARBA" id="ARBA00006739"/>
    </source>
</evidence>
<comment type="similarity">
    <text evidence="1">Belongs to the glycosyltransferase 2 family.</text>
</comment>
<dbReference type="Pfam" id="PF21969">
    <property type="entry name" value="MGS_GT"/>
    <property type="match status" value="1"/>
</dbReference>
<keyword evidence="3 5" id="KW-0808">Transferase</keyword>
<protein>
    <submittedName>
        <fullName evidence="5">Glycosyl transferase family 2</fullName>
    </submittedName>
</protein>
<gene>
    <name evidence="5" type="ORF">SCFA_840001</name>
</gene>
<name>A0A485M8G5_9ZZZZ</name>
<dbReference type="GO" id="GO:0016757">
    <property type="term" value="F:glycosyltransferase activity"/>
    <property type="evidence" value="ECO:0007669"/>
    <property type="project" value="UniProtKB-KW"/>
</dbReference>
<dbReference type="InterPro" id="IPR029044">
    <property type="entry name" value="Nucleotide-diphossugar_trans"/>
</dbReference>
<dbReference type="InterPro" id="IPR054145">
    <property type="entry name" value="MGS_GT"/>
</dbReference>
<evidence type="ECO:0000259" key="4">
    <source>
        <dbReference type="Pfam" id="PF21969"/>
    </source>
</evidence>
<dbReference type="AlphaFoldDB" id="A0A485M8G5"/>
<keyword evidence="2" id="KW-0328">Glycosyltransferase</keyword>
<dbReference type="PANTHER" id="PTHR48090">
    <property type="entry name" value="UNDECAPRENYL-PHOSPHATE 4-DEOXY-4-FORMAMIDO-L-ARABINOSE TRANSFERASE-RELATED"/>
    <property type="match status" value="1"/>
</dbReference>
<dbReference type="PANTHER" id="PTHR48090:SF10">
    <property type="entry name" value="GLUCOSYL-3-PHOSPHOGLYCERATE SYNTHASE"/>
    <property type="match status" value="1"/>
</dbReference>
<proteinExistence type="inferred from homology"/>
<dbReference type="SUPFAM" id="SSF53448">
    <property type="entry name" value="Nucleotide-diphospho-sugar transferases"/>
    <property type="match status" value="1"/>
</dbReference>
<evidence type="ECO:0000256" key="3">
    <source>
        <dbReference type="ARBA" id="ARBA00022679"/>
    </source>
</evidence>
<dbReference type="InterPro" id="IPR050256">
    <property type="entry name" value="Glycosyltransferase_2"/>
</dbReference>
<sequence length="404" mass="45765">MKALENNPMNITQADIVVGIPSYNEAATISFPTLQAALGLKEHFSHLSSVIINCDNSSTDGTGTVFLNTDTHGIPKIYLSTPKGVKGKGNNFKNLFRKVLELDAKAVVVVDADLKSITPRWIKNLGEPLFSDFEFVAPLYVRHKYDGTITNNIAYPLTRCLYGRRVRQPIGGDFGFSGTMAGIYLKSGLWEEEVSQFGIDVWMTTIAMNEGVPICQAFMGRPKVHKPKDPSADLGPMFRQVIGTIFNLMIAYRDKWKSTKWSKPTAIYGFGLGEVEMPPAVAVNKEKLYQRFREGFHANWDVYRSIFSFENLQKVREVASLSMDYFEMPVTVWAKVLFDFALAYHKQSLERTKVIEVLIPLYYGMTLSFVNKTQGMSVQQAEEFLEDMCLVFEQTKPYLIDRWT</sequence>
<reference evidence="5" key="1">
    <citation type="submission" date="2019-03" db="EMBL/GenBank/DDBJ databases">
        <authorList>
            <person name="Hao L."/>
        </authorList>
    </citation>
    <scope>NUCLEOTIDE SEQUENCE</scope>
</reference>
<evidence type="ECO:0000256" key="2">
    <source>
        <dbReference type="ARBA" id="ARBA00022676"/>
    </source>
</evidence>